<sequence>KIKKRYDIVVDLLSEVVRENRELKDKLNIK</sequence>
<proteinExistence type="predicted"/>
<accession>A0A0F9GJ88</accession>
<organism evidence="1">
    <name type="scientific">marine sediment metagenome</name>
    <dbReference type="NCBI Taxonomy" id="412755"/>
    <lineage>
        <taxon>unclassified sequences</taxon>
        <taxon>metagenomes</taxon>
        <taxon>ecological metagenomes</taxon>
    </lineage>
</organism>
<dbReference type="EMBL" id="LAZR01026191">
    <property type="protein sequence ID" value="KKL69505.1"/>
    <property type="molecule type" value="Genomic_DNA"/>
</dbReference>
<gene>
    <name evidence="1" type="ORF">LCGC14_2114360</name>
</gene>
<reference evidence="1" key="1">
    <citation type="journal article" date="2015" name="Nature">
        <title>Complex archaea that bridge the gap between prokaryotes and eukaryotes.</title>
        <authorList>
            <person name="Spang A."/>
            <person name="Saw J.H."/>
            <person name="Jorgensen S.L."/>
            <person name="Zaremba-Niedzwiedzka K."/>
            <person name="Martijn J."/>
            <person name="Lind A.E."/>
            <person name="van Eijk R."/>
            <person name="Schleper C."/>
            <person name="Guy L."/>
            <person name="Ettema T.J."/>
        </authorList>
    </citation>
    <scope>NUCLEOTIDE SEQUENCE</scope>
</reference>
<dbReference type="AlphaFoldDB" id="A0A0F9GJ88"/>
<protein>
    <submittedName>
        <fullName evidence="1">Uncharacterized protein</fullName>
    </submittedName>
</protein>
<name>A0A0F9GJ88_9ZZZZ</name>
<evidence type="ECO:0000313" key="1">
    <source>
        <dbReference type="EMBL" id="KKL69505.1"/>
    </source>
</evidence>
<feature type="non-terminal residue" evidence="1">
    <location>
        <position position="1"/>
    </location>
</feature>
<comment type="caution">
    <text evidence="1">The sequence shown here is derived from an EMBL/GenBank/DDBJ whole genome shotgun (WGS) entry which is preliminary data.</text>
</comment>